<dbReference type="Proteomes" id="UP000673975">
    <property type="component" value="Unassembled WGS sequence"/>
</dbReference>
<keyword evidence="4" id="KW-1185">Reference proteome</keyword>
<sequence length="164" mass="17742">MKSKIFASGLALLITGLLLFQPEAKAQVETGENIMTSAAQFGQIQYFRTLIEEVGLDDKLNEDGPFTVFAPTDEAFNEIPEAELQELLESPDDLREVLLAHIAEGAYQAEDMADRDDLTMVNGVELNVDQHEGGISVGDALMVAADIVATNGVIHAVDKVILPE</sequence>
<evidence type="ECO:0000313" key="4">
    <source>
        <dbReference type="Proteomes" id="UP000673975"/>
    </source>
</evidence>
<dbReference type="PANTHER" id="PTHR10900:SF77">
    <property type="entry name" value="FI19380P1"/>
    <property type="match status" value="1"/>
</dbReference>
<reference evidence="3" key="1">
    <citation type="submission" date="2021-02" db="EMBL/GenBank/DDBJ databases">
        <title>Natronogracilivirga saccharolytica gen. nov. sp. nov. a new anaerobic, haloalkiliphilic carbohydrate-fermenting bacterium from soda lake and proposing of Cyclonatronumiaceae fam. nov. in the phylum Balneolaeota.</title>
        <authorList>
            <person name="Zhilina T.N."/>
            <person name="Sorokin D.Y."/>
            <person name="Zavarzina D.G."/>
            <person name="Toshchakov S.V."/>
            <person name="Kublanov I.V."/>
        </authorList>
    </citation>
    <scope>NUCLEOTIDE SEQUENCE</scope>
    <source>
        <strain evidence="3">Z-1702</strain>
    </source>
</reference>
<feature type="chain" id="PRO_5035309418" evidence="1">
    <location>
        <begin position="27"/>
        <end position="164"/>
    </location>
</feature>
<comment type="caution">
    <text evidence="3">The sequence shown here is derived from an EMBL/GenBank/DDBJ whole genome shotgun (WGS) entry which is preliminary data.</text>
</comment>
<dbReference type="InterPro" id="IPR036378">
    <property type="entry name" value="FAS1_dom_sf"/>
</dbReference>
<dbReference type="SUPFAM" id="SSF82153">
    <property type="entry name" value="FAS1 domain"/>
    <property type="match status" value="1"/>
</dbReference>
<dbReference type="InterPro" id="IPR000782">
    <property type="entry name" value="FAS1_domain"/>
</dbReference>
<name>A0A8J7S503_9BACT</name>
<feature type="domain" description="FAS1" evidence="2">
    <location>
        <begin position="31"/>
        <end position="161"/>
    </location>
</feature>
<dbReference type="Pfam" id="PF02469">
    <property type="entry name" value="Fasciclin"/>
    <property type="match status" value="1"/>
</dbReference>
<feature type="signal peptide" evidence="1">
    <location>
        <begin position="1"/>
        <end position="26"/>
    </location>
</feature>
<proteinExistence type="predicted"/>
<dbReference type="EMBL" id="JAFIDN010000003">
    <property type="protein sequence ID" value="MBP3192103.1"/>
    <property type="molecule type" value="Genomic_DNA"/>
</dbReference>
<dbReference type="AlphaFoldDB" id="A0A8J7S503"/>
<organism evidence="3 4">
    <name type="scientific">Natronogracilivirga saccharolytica</name>
    <dbReference type="NCBI Taxonomy" id="2812953"/>
    <lineage>
        <taxon>Bacteria</taxon>
        <taxon>Pseudomonadati</taxon>
        <taxon>Balneolota</taxon>
        <taxon>Balneolia</taxon>
        <taxon>Balneolales</taxon>
        <taxon>Cyclonatronaceae</taxon>
        <taxon>Natronogracilivirga</taxon>
    </lineage>
</organism>
<evidence type="ECO:0000259" key="2">
    <source>
        <dbReference type="PROSITE" id="PS50213"/>
    </source>
</evidence>
<dbReference type="SMART" id="SM00554">
    <property type="entry name" value="FAS1"/>
    <property type="match status" value="1"/>
</dbReference>
<dbReference type="InterPro" id="IPR050904">
    <property type="entry name" value="Adhesion/Biosynth-related"/>
</dbReference>
<gene>
    <name evidence="3" type="ORF">NATSA_05455</name>
</gene>
<evidence type="ECO:0000256" key="1">
    <source>
        <dbReference type="SAM" id="SignalP"/>
    </source>
</evidence>
<evidence type="ECO:0000313" key="3">
    <source>
        <dbReference type="EMBL" id="MBP3192103.1"/>
    </source>
</evidence>
<dbReference type="FunFam" id="2.30.180.10:FF:000032">
    <property type="entry name" value="Fasciclin domain-containing protein, putative"/>
    <property type="match status" value="1"/>
</dbReference>
<dbReference type="PANTHER" id="PTHR10900">
    <property type="entry name" value="PERIOSTIN-RELATED"/>
    <property type="match status" value="1"/>
</dbReference>
<dbReference type="Gene3D" id="2.30.180.10">
    <property type="entry name" value="FAS1 domain"/>
    <property type="match status" value="1"/>
</dbReference>
<protein>
    <submittedName>
        <fullName evidence="3">Fasciclin domain-containing protein</fullName>
    </submittedName>
</protein>
<keyword evidence="1" id="KW-0732">Signal</keyword>
<dbReference type="PROSITE" id="PS50213">
    <property type="entry name" value="FAS1"/>
    <property type="match status" value="1"/>
</dbReference>
<accession>A0A8J7S503</accession>